<dbReference type="STRING" id="59733.SAMN05421769_1225"/>
<dbReference type="CDD" id="cd00118">
    <property type="entry name" value="LysM"/>
    <property type="match status" value="1"/>
</dbReference>
<dbReference type="EMBL" id="FSRQ01000001">
    <property type="protein sequence ID" value="SIN93465.1"/>
    <property type="molecule type" value="Genomic_DNA"/>
</dbReference>
<evidence type="ECO:0000313" key="2">
    <source>
        <dbReference type="EMBL" id="SIN93465.1"/>
    </source>
</evidence>
<evidence type="ECO:0000313" key="3">
    <source>
        <dbReference type="Proteomes" id="UP000184782"/>
    </source>
</evidence>
<feature type="domain" description="LysM" evidence="1">
    <location>
        <begin position="198"/>
        <end position="245"/>
    </location>
</feature>
<dbReference type="RefSeq" id="WP_074229405.1">
    <property type="nucleotide sequence ID" value="NZ_FSRQ01000001.1"/>
</dbReference>
<dbReference type="InterPro" id="IPR045361">
    <property type="entry name" value="CIS_tube_prot_N"/>
</dbReference>
<dbReference type="PROSITE" id="PS51782">
    <property type="entry name" value="LYSM"/>
    <property type="match status" value="1"/>
</dbReference>
<protein>
    <recommendedName>
        <fullName evidence="1">LysM domain-containing protein</fullName>
    </recommendedName>
</protein>
<keyword evidence="3" id="KW-1185">Reference proteome</keyword>
<dbReference type="Pfam" id="PF19266">
    <property type="entry name" value="CIS_tube"/>
    <property type="match status" value="1"/>
</dbReference>
<reference evidence="3" key="1">
    <citation type="submission" date="2016-12" db="EMBL/GenBank/DDBJ databases">
        <authorList>
            <person name="Varghese N."/>
            <person name="Submissions S."/>
        </authorList>
    </citation>
    <scope>NUCLEOTIDE SEQUENCE [LARGE SCALE GENOMIC DNA]</scope>
    <source>
        <strain evidence="3">DSM 16779</strain>
    </source>
</reference>
<accession>A0A1N6FDY9</accession>
<sequence>MEKLTIDTYENNSFSSIIQSGAFVAAINPTSFSISYKTFQNTDQAAGSPNTNVKYEKSLAPSLQIEFLFDATGVTDINSGNTLVNKISKLKKLSKNVNGGNAVTEQIKKFYEATGEFVGPLHKPRNVVLRWGASLPPGSSSKAAFEYKGMLTDLTIDYKLFDSEGKPLRATAKATFTESISPELMEKLVKTSSPDLTHKRTVQDGDTLPLMTKGIYGDSKYYLEVAKLNGLINFRQLKPGSELYFPPIEKIS</sequence>
<organism evidence="2 3">
    <name type="scientific">Chryseobacterium scophthalmum</name>
    <dbReference type="NCBI Taxonomy" id="59733"/>
    <lineage>
        <taxon>Bacteria</taxon>
        <taxon>Pseudomonadati</taxon>
        <taxon>Bacteroidota</taxon>
        <taxon>Flavobacteriia</taxon>
        <taxon>Flavobacteriales</taxon>
        <taxon>Weeksellaceae</taxon>
        <taxon>Chryseobacterium group</taxon>
        <taxon>Chryseobacterium</taxon>
    </lineage>
</organism>
<dbReference type="Proteomes" id="UP000184782">
    <property type="component" value="Unassembled WGS sequence"/>
</dbReference>
<dbReference type="InterPro" id="IPR018392">
    <property type="entry name" value="LysM"/>
</dbReference>
<gene>
    <name evidence="2" type="ORF">SAMN05421769_1225</name>
</gene>
<dbReference type="OrthoDB" id="9815939at2"/>
<proteinExistence type="predicted"/>
<evidence type="ECO:0000259" key="1">
    <source>
        <dbReference type="PROSITE" id="PS51782"/>
    </source>
</evidence>
<dbReference type="AlphaFoldDB" id="A0A1N6FDY9"/>
<name>A0A1N6FDY9_9FLAO</name>